<reference evidence="3 4" key="1">
    <citation type="submission" date="2010-08" db="EMBL/GenBank/DDBJ databases">
        <authorList>
            <person name="Weinstock G."/>
            <person name="Sodergren E."/>
            <person name="Clifton S."/>
            <person name="Fulton L."/>
            <person name="Fulton B."/>
            <person name="Courtney L."/>
            <person name="Fronick C."/>
            <person name="Harrison M."/>
            <person name="Strong C."/>
            <person name="Farmer C."/>
            <person name="Delahaunty K."/>
            <person name="Markovic C."/>
            <person name="Hall O."/>
            <person name="Minx P."/>
            <person name="Tomlinson C."/>
            <person name="Mitreva M."/>
            <person name="Hou S."/>
            <person name="Chen J."/>
            <person name="Wollam A."/>
            <person name="Pepin K.H."/>
            <person name="Johnson M."/>
            <person name="Bhonagiri V."/>
            <person name="Zhang X."/>
            <person name="Suruliraj S."/>
            <person name="Warren W."/>
            <person name="Chinwalla A."/>
            <person name="Mardis E.R."/>
            <person name="Wilson R.K."/>
        </authorList>
    </citation>
    <scope>NUCLEOTIDE SEQUENCE [LARGE SCALE GENOMIC DNA]</scope>
    <source>
        <strain evidence="3 4">F0399</strain>
    </source>
</reference>
<dbReference type="InterPro" id="IPR014001">
    <property type="entry name" value="Helicase_ATP-bd"/>
</dbReference>
<evidence type="ECO:0000313" key="3">
    <source>
        <dbReference type="EMBL" id="EFW29065.1"/>
    </source>
</evidence>
<dbReference type="PROSITE" id="PS51192">
    <property type="entry name" value="HELICASE_ATP_BIND_1"/>
    <property type="match status" value="1"/>
</dbReference>
<dbReference type="PANTHER" id="PTHR45766:SF6">
    <property type="entry name" value="SWI_SNF-RELATED MATRIX-ASSOCIATED ACTIN-DEPENDENT REGULATOR OF CHROMATIN SUBFAMILY A-LIKE PROTEIN 1"/>
    <property type="match status" value="1"/>
</dbReference>
<dbReference type="PANTHER" id="PTHR45766">
    <property type="entry name" value="DNA ANNEALING HELICASE AND ENDONUCLEASE ZRANB3 FAMILY MEMBER"/>
    <property type="match status" value="1"/>
</dbReference>
<dbReference type="SUPFAM" id="SSF52540">
    <property type="entry name" value="P-loop containing nucleoside triphosphate hydrolases"/>
    <property type="match status" value="2"/>
</dbReference>
<dbReference type="Gene3D" id="3.40.50.300">
    <property type="entry name" value="P-loop containing nucleotide triphosphate hydrolases"/>
    <property type="match status" value="1"/>
</dbReference>
<dbReference type="STRING" id="749551.HMPREF9555_01765"/>
<dbReference type="GO" id="GO:0006281">
    <property type="term" value="P:DNA repair"/>
    <property type="evidence" value="ECO:0007669"/>
    <property type="project" value="TreeGrafter"/>
</dbReference>
<keyword evidence="4" id="KW-1185">Reference proteome</keyword>
<dbReference type="GO" id="GO:0016787">
    <property type="term" value="F:hydrolase activity"/>
    <property type="evidence" value="ECO:0007669"/>
    <property type="project" value="UniProtKB-KW"/>
</dbReference>
<dbReference type="InterPro" id="IPR027417">
    <property type="entry name" value="P-loop_NTPase"/>
</dbReference>
<dbReference type="GO" id="GO:0031297">
    <property type="term" value="P:replication fork processing"/>
    <property type="evidence" value="ECO:0007669"/>
    <property type="project" value="TreeGrafter"/>
</dbReference>
<evidence type="ECO:0000256" key="1">
    <source>
        <dbReference type="ARBA" id="ARBA00022801"/>
    </source>
</evidence>
<dbReference type="Proteomes" id="UP000004633">
    <property type="component" value="Unassembled WGS sequence"/>
</dbReference>
<comment type="caution">
    <text evidence="3">The sequence shown here is derived from an EMBL/GenBank/DDBJ whole genome shotgun (WGS) entry which is preliminary data.</text>
</comment>
<evidence type="ECO:0000259" key="2">
    <source>
        <dbReference type="PROSITE" id="PS51192"/>
    </source>
</evidence>
<dbReference type="AlphaFoldDB" id="E7N424"/>
<dbReference type="InterPro" id="IPR000330">
    <property type="entry name" value="SNF2_N"/>
</dbReference>
<dbReference type="Gene3D" id="3.40.50.10810">
    <property type="entry name" value="Tandem AAA-ATPase domain"/>
    <property type="match status" value="1"/>
</dbReference>
<dbReference type="Pfam" id="PF00176">
    <property type="entry name" value="SNF2-rel_dom"/>
    <property type="match status" value="1"/>
</dbReference>
<keyword evidence="1" id="KW-0378">Hydrolase</keyword>
<accession>E7N424</accession>
<dbReference type="GO" id="GO:0005524">
    <property type="term" value="F:ATP binding"/>
    <property type="evidence" value="ECO:0007669"/>
    <property type="project" value="InterPro"/>
</dbReference>
<dbReference type="HOGENOM" id="CLU_029251_0_0_9"/>
<dbReference type="EMBL" id="AECV01000041">
    <property type="protein sequence ID" value="EFW29065.1"/>
    <property type="molecule type" value="Genomic_DNA"/>
</dbReference>
<name>E7N424_9FIRM</name>
<dbReference type="InterPro" id="IPR038718">
    <property type="entry name" value="SNF2-like_sf"/>
</dbReference>
<organism evidence="3 4">
    <name type="scientific">Selenomonas artemidis F0399</name>
    <dbReference type="NCBI Taxonomy" id="749551"/>
    <lineage>
        <taxon>Bacteria</taxon>
        <taxon>Bacillati</taxon>
        <taxon>Bacillota</taxon>
        <taxon>Negativicutes</taxon>
        <taxon>Selenomonadales</taxon>
        <taxon>Selenomonadaceae</taxon>
        <taxon>Selenomonas</taxon>
    </lineage>
</organism>
<gene>
    <name evidence="3" type="ORF">HMPREF9555_01765</name>
</gene>
<dbReference type="SMART" id="SM00487">
    <property type="entry name" value="DEXDc"/>
    <property type="match status" value="1"/>
</dbReference>
<protein>
    <submittedName>
        <fullName evidence="3">SNF2 family N-terminal domain protein</fullName>
    </submittedName>
</protein>
<proteinExistence type="predicted"/>
<feature type="domain" description="Helicase ATP-binding" evidence="2">
    <location>
        <begin position="1"/>
        <end position="152"/>
    </location>
</feature>
<evidence type="ECO:0000313" key="4">
    <source>
        <dbReference type="Proteomes" id="UP000004633"/>
    </source>
</evidence>
<sequence length="429" mass="48769">MGMGKTISTLTAISELMYDRFEVRRVLVIAPLRVAMSTWRDECELWAHTRGLRLSVAVGSAREREAALSKDADVYVINRENVKWLVERCRKDWPFDMVVIDESSSFKNPASQRFKALRKVRPLVKRVVLLTGTPAPNGLMDLWSQFYLLDRGERLGHTLTEYRDRYFTPGQRSGHIVYNYNLRPGADKKIYERINDICVSMKSDDYLSLPPLMQNVVTVTLPESAMRKYAEMERELVLSIGASDITAVTAAALTGKLLQMANGSVYDEDGEAVTIHEAKADALDEIIACNEGKSVMAIYSYRHDRATLLRRHPEARELKTPEDIRDWNAGKISLLLVHPASAGHGLNLQHGGHIVVWYGLTWSLEQYQQTNKRLHRPGQTEPVILHHLIAKDTVDEDVMRALERKSTGQEGMLQAVKARLRRYRDDIKG</sequence>